<sequence length="694" mass="75775">MPELSIRSLYQPTVLLALALMVVIVMMVLPIPAWMLDIGLTASFAFAILIFTITLFIEKPLDFSSFPSILLASLLLRLSLNISSTKLIIGEGHTGTDAAGGVIEGFANFIMGGNMFLGLIVFCVLIIVNFMVITKGAGRMAEVGARFALDAMPGRQLAIDSDVAAGAISHDEAKRRREIEQEEASFLGSLDGVSKFVKGDAIAGLLITLLNLIAGMAIGLGVHQLSFGEAVQNYSILTVGDGLVSQIPAVIISISAALLLSKGRGEGSVDLALFDQLGKHPAALYTVSAILLIFGLMPGLPFLPFTVGAGLMAFVAWNEQQKRKKAAEAEEKRQKEEDAIEPEKLLGDVLDLDDIHIELAKDLVPVTMDPEFGFDQRIEKIRKYIAEEYGFIVPAIRLTDSATLESGKYRIKIQGTEVAANKIVPNHLLALMEDNAHPEIRGDKVKEPVYGASARWVATGQREELLMNGVPVVEAPEVLATHILETIQANFGKLMTRRALREILDAFTHLTNPERSKNNQRILDEFVPDKVPEDTLQSVLRLLLEERVSIRNLAVILETISEVKGSLNSAEQIAEFVRQRLSFQFIFKLRDDAGKLPLVQLGPKWEELFSEHELTGKNGQTDIALPPGEFNRLAGAIQEKLNHSASRGTYAAIATSTRRRRFLKTVLAAKGIRNPVIAYEEIPPSEQPAIVGIA</sequence>
<accession>A0A8J3A116</accession>
<keyword evidence="7" id="KW-1005">Bacterial flagellum biogenesis</keyword>
<evidence type="ECO:0000313" key="11">
    <source>
        <dbReference type="Proteomes" id="UP000818603"/>
    </source>
</evidence>
<evidence type="ECO:0000256" key="2">
    <source>
        <dbReference type="ARBA" id="ARBA00008835"/>
    </source>
</evidence>
<evidence type="ECO:0000313" key="8">
    <source>
        <dbReference type="EMBL" id="GGH92049.1"/>
    </source>
</evidence>
<keyword evidence="4 7" id="KW-0812">Transmembrane</keyword>
<feature type="transmembrane region" description="Helical" evidence="7">
    <location>
        <begin position="109"/>
        <end position="132"/>
    </location>
</feature>
<dbReference type="InterPro" id="IPR042193">
    <property type="entry name" value="FHIPEP_3"/>
</dbReference>
<keyword evidence="8" id="KW-0282">Flagellum</keyword>
<dbReference type="InterPro" id="IPR001712">
    <property type="entry name" value="T3SS_FHIPEP"/>
</dbReference>
<comment type="caution">
    <text evidence="8">The sequence shown here is derived from an EMBL/GenBank/DDBJ whole genome shotgun (WGS) entry which is preliminary data.</text>
</comment>
<keyword evidence="7" id="KW-0813">Transport</keyword>
<organism evidence="8 10">
    <name type="scientific">Aquisalinus luteolus</name>
    <dbReference type="NCBI Taxonomy" id="1566827"/>
    <lineage>
        <taxon>Bacteria</taxon>
        <taxon>Pseudomonadati</taxon>
        <taxon>Pseudomonadota</taxon>
        <taxon>Alphaproteobacteria</taxon>
        <taxon>Parvularculales</taxon>
        <taxon>Parvularculaceae</taxon>
        <taxon>Aquisalinus</taxon>
    </lineage>
</organism>
<keyword evidence="5 7" id="KW-1133">Transmembrane helix</keyword>
<dbReference type="Proteomes" id="UP000621856">
    <property type="component" value="Unassembled WGS sequence"/>
</dbReference>
<comment type="caution">
    <text evidence="7">Lacks conserved residue(s) required for the propagation of feature annotation.</text>
</comment>
<keyword evidence="7" id="KW-1006">Bacterial flagellum protein export</keyword>
<proteinExistence type="inferred from homology"/>
<comment type="function">
    <text evidence="7">Required for formation of the rod structure of the flagellar apparatus. Together with FliI and FliH, may constitute the export apparatus of flagellin.</text>
</comment>
<dbReference type="InterPro" id="IPR042196">
    <property type="entry name" value="FHIPEP_4"/>
</dbReference>
<gene>
    <name evidence="7 8" type="primary">flhA</name>
    <name evidence="9" type="ORF">FF098_000310</name>
    <name evidence="8" type="ORF">GCM10011355_00630</name>
</gene>
<dbReference type="Gene3D" id="3.40.50.12790">
    <property type="entry name" value="FHIPEP family, domain 4"/>
    <property type="match status" value="1"/>
</dbReference>
<evidence type="ECO:0000313" key="9">
    <source>
        <dbReference type="EMBL" id="NHK26344.1"/>
    </source>
</evidence>
<evidence type="ECO:0000256" key="4">
    <source>
        <dbReference type="ARBA" id="ARBA00022692"/>
    </source>
</evidence>
<feature type="transmembrane region" description="Helical" evidence="7">
    <location>
        <begin position="282"/>
        <end position="315"/>
    </location>
</feature>
<dbReference type="Gene3D" id="3.40.30.60">
    <property type="entry name" value="FHIPEP family, domain 1"/>
    <property type="match status" value="1"/>
</dbReference>
<dbReference type="GO" id="GO:0044780">
    <property type="term" value="P:bacterial-type flagellum assembly"/>
    <property type="evidence" value="ECO:0007669"/>
    <property type="project" value="InterPro"/>
</dbReference>
<feature type="transmembrane region" description="Helical" evidence="7">
    <location>
        <begin position="243"/>
        <end position="261"/>
    </location>
</feature>
<dbReference type="InterPro" id="IPR006301">
    <property type="entry name" value="FlhA"/>
</dbReference>
<keyword evidence="3 7" id="KW-1003">Cell membrane</keyword>
<dbReference type="PIRSF" id="PIRSF005419">
    <property type="entry name" value="FlhA"/>
    <property type="match status" value="1"/>
</dbReference>
<dbReference type="GO" id="GO:0005886">
    <property type="term" value="C:plasma membrane"/>
    <property type="evidence" value="ECO:0007669"/>
    <property type="project" value="UniProtKB-SubCell"/>
</dbReference>
<dbReference type="InterPro" id="IPR042194">
    <property type="entry name" value="FHIPEP_1"/>
</dbReference>
<dbReference type="GO" id="GO:0009306">
    <property type="term" value="P:protein secretion"/>
    <property type="evidence" value="ECO:0007669"/>
    <property type="project" value="InterPro"/>
</dbReference>
<keyword evidence="7" id="KW-0653">Protein transport</keyword>
<keyword evidence="8" id="KW-0969">Cilium</keyword>
<reference evidence="8" key="3">
    <citation type="submission" date="2020-09" db="EMBL/GenBank/DDBJ databases">
        <authorList>
            <person name="Sun Q."/>
            <person name="Zhou Y."/>
        </authorList>
    </citation>
    <scope>NUCLEOTIDE SEQUENCE</scope>
    <source>
        <strain evidence="8">CGMCC 1.14984</strain>
    </source>
</reference>
<keyword evidence="8" id="KW-0966">Cell projection</keyword>
<comment type="subcellular location">
    <subcellularLocation>
        <location evidence="1 7">Cell membrane</location>
        <topology evidence="1 7">Multi-pass membrane protein</topology>
    </subcellularLocation>
</comment>
<dbReference type="Pfam" id="PF00771">
    <property type="entry name" value="FHIPEP"/>
    <property type="match status" value="1"/>
</dbReference>
<dbReference type="AlphaFoldDB" id="A0A8J3A116"/>
<evidence type="ECO:0000256" key="7">
    <source>
        <dbReference type="RuleBase" id="RU364093"/>
    </source>
</evidence>
<dbReference type="EMBL" id="VCJR02000001">
    <property type="protein sequence ID" value="NHK26344.1"/>
    <property type="molecule type" value="Genomic_DNA"/>
</dbReference>
<dbReference type="PRINTS" id="PR00949">
    <property type="entry name" value="TYPE3IMAPROT"/>
</dbReference>
<dbReference type="Proteomes" id="UP000818603">
    <property type="component" value="Unassembled WGS sequence"/>
</dbReference>
<dbReference type="PANTHER" id="PTHR30161:SF1">
    <property type="entry name" value="FLAGELLAR BIOSYNTHESIS PROTEIN FLHA-RELATED"/>
    <property type="match status" value="1"/>
</dbReference>
<name>A0A8J3A116_9PROT</name>
<dbReference type="NCBIfam" id="TIGR01398">
    <property type="entry name" value="FlhA"/>
    <property type="match status" value="1"/>
</dbReference>
<dbReference type="PANTHER" id="PTHR30161">
    <property type="entry name" value="FLAGELLAR EXPORT PROTEIN, MEMBRANE FLHA SUBUNIT-RELATED"/>
    <property type="match status" value="1"/>
</dbReference>
<comment type="similarity">
    <text evidence="2 7">Belongs to the FHIPEP (flagella/HR/invasion proteins export pore) family.</text>
</comment>
<feature type="transmembrane region" description="Helical" evidence="7">
    <location>
        <begin position="202"/>
        <end position="223"/>
    </location>
</feature>
<dbReference type="RefSeq" id="WP_155135724.1">
    <property type="nucleotide sequence ID" value="NZ_BMGZ01000001.1"/>
</dbReference>
<dbReference type="Gene3D" id="1.10.8.540">
    <property type="entry name" value="FHIPEP family, domain 3"/>
    <property type="match status" value="1"/>
</dbReference>
<evidence type="ECO:0000313" key="10">
    <source>
        <dbReference type="Proteomes" id="UP000621856"/>
    </source>
</evidence>
<reference evidence="8" key="1">
    <citation type="journal article" date="2014" name="Int. J. Syst. Evol. Microbiol.">
        <title>Complete genome sequence of Corynebacterium casei LMG S-19264T (=DSM 44701T), isolated from a smear-ripened cheese.</title>
        <authorList>
            <consortium name="US DOE Joint Genome Institute (JGI-PGF)"/>
            <person name="Walter F."/>
            <person name="Albersmeier A."/>
            <person name="Kalinowski J."/>
            <person name="Ruckert C."/>
        </authorList>
    </citation>
    <scope>NUCLEOTIDE SEQUENCE</scope>
    <source>
        <strain evidence="8">CGMCC 1.14984</strain>
    </source>
</reference>
<evidence type="ECO:0000256" key="1">
    <source>
        <dbReference type="ARBA" id="ARBA00004651"/>
    </source>
</evidence>
<feature type="transmembrane region" description="Helical" evidence="7">
    <location>
        <begin position="38"/>
        <end position="57"/>
    </location>
</feature>
<protein>
    <recommendedName>
        <fullName evidence="7">Flagellar biosynthesis protein FlhA</fullName>
    </recommendedName>
</protein>
<keyword evidence="11" id="KW-1185">Reference proteome</keyword>
<evidence type="ECO:0000256" key="5">
    <source>
        <dbReference type="ARBA" id="ARBA00022989"/>
    </source>
</evidence>
<feature type="transmembrane region" description="Helical" evidence="7">
    <location>
        <begin position="12"/>
        <end position="32"/>
    </location>
</feature>
<evidence type="ECO:0000256" key="3">
    <source>
        <dbReference type="ARBA" id="ARBA00022475"/>
    </source>
</evidence>
<keyword evidence="6 7" id="KW-0472">Membrane</keyword>
<reference evidence="9 11" key="2">
    <citation type="submission" date="2020-02" db="EMBL/GenBank/DDBJ databases">
        <title>Genome sequence of Parvularcula flava strain NH6-79.</title>
        <authorList>
            <person name="Abdul Karim M.H."/>
            <person name="Lam M.Q."/>
            <person name="Chen S.J."/>
            <person name="Yahya A."/>
            <person name="Shahir S."/>
            <person name="Shamsir M.S."/>
            <person name="Chong C.S."/>
        </authorList>
    </citation>
    <scope>NUCLEOTIDE SEQUENCE [LARGE SCALE GENOMIC DNA]</scope>
    <source>
        <strain evidence="9 11">NH6-79</strain>
    </source>
</reference>
<dbReference type="EMBL" id="BMGZ01000001">
    <property type="protein sequence ID" value="GGH92049.1"/>
    <property type="molecule type" value="Genomic_DNA"/>
</dbReference>
<evidence type="ECO:0000256" key="6">
    <source>
        <dbReference type="ARBA" id="ARBA00023136"/>
    </source>
</evidence>